<dbReference type="AlphaFoldDB" id="A0A849KXW1"/>
<feature type="transmembrane region" description="Helical" evidence="1">
    <location>
        <begin position="287"/>
        <end position="308"/>
    </location>
</feature>
<evidence type="ECO:0000313" key="4">
    <source>
        <dbReference type="Proteomes" id="UP000572377"/>
    </source>
</evidence>
<dbReference type="Proteomes" id="UP000572377">
    <property type="component" value="Unassembled WGS sequence"/>
</dbReference>
<accession>A0A849KXW1</accession>
<organism evidence="3 4">
    <name type="scientific">Halovulum dunhuangense</name>
    <dbReference type="NCBI Taxonomy" id="1505036"/>
    <lineage>
        <taxon>Bacteria</taxon>
        <taxon>Pseudomonadati</taxon>
        <taxon>Pseudomonadota</taxon>
        <taxon>Alphaproteobacteria</taxon>
        <taxon>Rhodobacterales</taxon>
        <taxon>Paracoccaceae</taxon>
        <taxon>Halovulum</taxon>
    </lineage>
</organism>
<protein>
    <recommendedName>
        <fullName evidence="2">DUF8173 domain-containing protein</fullName>
    </recommendedName>
</protein>
<evidence type="ECO:0000256" key="1">
    <source>
        <dbReference type="SAM" id="Phobius"/>
    </source>
</evidence>
<gene>
    <name evidence="3" type="ORF">HMH01_03655</name>
</gene>
<keyword evidence="4" id="KW-1185">Reference proteome</keyword>
<dbReference type="RefSeq" id="WP_171322591.1">
    <property type="nucleotide sequence ID" value="NZ_JABFBC010000001.1"/>
</dbReference>
<feature type="transmembrane region" description="Helical" evidence="1">
    <location>
        <begin position="214"/>
        <end position="234"/>
    </location>
</feature>
<proteinExistence type="predicted"/>
<dbReference type="InterPro" id="IPR058486">
    <property type="entry name" value="DUF8173"/>
</dbReference>
<feature type="transmembrane region" description="Helical" evidence="1">
    <location>
        <begin position="255"/>
        <end position="281"/>
    </location>
</feature>
<name>A0A849KXW1_9RHOB</name>
<keyword evidence="1" id="KW-1133">Transmembrane helix</keyword>
<reference evidence="3 4" key="1">
    <citation type="submission" date="2020-05" db="EMBL/GenBank/DDBJ databases">
        <title>Gimesia benthica sp. nov., a novel planctomycete isolated from a deep-sea water sample of the Northwest Indian Ocean.</title>
        <authorList>
            <person name="Wang J."/>
            <person name="Ruan C."/>
            <person name="Song L."/>
            <person name="Zhu Y."/>
            <person name="Li A."/>
            <person name="Zheng X."/>
            <person name="Wang L."/>
            <person name="Lu Z."/>
            <person name="Huang Y."/>
            <person name="Du W."/>
            <person name="Zhou Y."/>
            <person name="Huang L."/>
            <person name="Dai X."/>
        </authorList>
    </citation>
    <scope>NUCLEOTIDE SEQUENCE [LARGE SCALE GENOMIC DNA]</scope>
    <source>
        <strain evidence="3 4">YYQ-30</strain>
    </source>
</reference>
<keyword evidence="1" id="KW-0472">Membrane</keyword>
<feature type="domain" description="DUF8173" evidence="2">
    <location>
        <begin position="217"/>
        <end position="360"/>
    </location>
</feature>
<feature type="transmembrane region" description="Helical" evidence="1">
    <location>
        <begin position="345"/>
        <end position="364"/>
    </location>
</feature>
<feature type="transmembrane region" description="Helical" evidence="1">
    <location>
        <begin position="320"/>
        <end position="339"/>
    </location>
</feature>
<keyword evidence="1" id="KW-0812">Transmembrane</keyword>
<evidence type="ECO:0000313" key="3">
    <source>
        <dbReference type="EMBL" id="NNU79527.1"/>
    </source>
</evidence>
<evidence type="ECO:0000259" key="2">
    <source>
        <dbReference type="Pfam" id="PF26514"/>
    </source>
</evidence>
<sequence length="375" mass="38469">MLIAASVATADEADRPMGGRFAIGGDVYAAGARVTLTAGDPIGDAFLAAENIRLAAPITGTAYLAGRRISVADRVAGHLHALGFDIGVSGEVDGDAMLAGYQIDLAAPVGGDLRAAGSTLDIGAAVAGYALLTGEFVSLDAAIGGDAVIAAREVAFGPRARIDGRLDLYVPDPDSFSVPGAVIPAERVTLHRIDAFERGDHGDWRRPVPSTPQIVAGLLMAVLVTGLIAALVIAAAPERVAEWRGLALAHPFRALLSGFLVTSALSGSVIVLAFTLLGILLVPFVFVLTWAVLYAGHVLGAYLLGAGIWQAAGREMPQGFPGKLGIAAMGALLLALSWAVPVLGWLFVMAITLIGVGTLAAFALPRDTLLHRPGP</sequence>
<dbReference type="Pfam" id="PF26514">
    <property type="entry name" value="DUF8173"/>
    <property type="match status" value="1"/>
</dbReference>
<comment type="caution">
    <text evidence="3">The sequence shown here is derived from an EMBL/GenBank/DDBJ whole genome shotgun (WGS) entry which is preliminary data.</text>
</comment>
<dbReference type="EMBL" id="JABFBC010000001">
    <property type="protein sequence ID" value="NNU79527.1"/>
    <property type="molecule type" value="Genomic_DNA"/>
</dbReference>